<dbReference type="InterPro" id="IPR029063">
    <property type="entry name" value="SAM-dependent_MTases_sf"/>
</dbReference>
<dbReference type="InterPro" id="IPR022749">
    <property type="entry name" value="D12N6_MeTrfase_N"/>
</dbReference>
<dbReference type="EC" id="2.1.1.72" evidence="2"/>
<dbReference type="InterPro" id="IPR003356">
    <property type="entry name" value="DNA_methylase_A-5"/>
</dbReference>
<evidence type="ECO:0000256" key="5">
    <source>
        <dbReference type="ARBA" id="ARBA00022691"/>
    </source>
</evidence>
<dbReference type="InterPro" id="IPR038333">
    <property type="entry name" value="T1MK-like_N_sf"/>
</dbReference>
<keyword evidence="6" id="KW-0680">Restriction system</keyword>
<evidence type="ECO:0000259" key="8">
    <source>
        <dbReference type="Pfam" id="PF02384"/>
    </source>
</evidence>
<dbReference type="SUPFAM" id="SSF53335">
    <property type="entry name" value="S-adenosyl-L-methionine-dependent methyltransferases"/>
    <property type="match status" value="1"/>
</dbReference>
<feature type="domain" description="DNA methylase adenine-specific" evidence="8">
    <location>
        <begin position="146"/>
        <end position="462"/>
    </location>
</feature>
<dbReference type="Pfam" id="PF02384">
    <property type="entry name" value="N6_Mtase"/>
    <property type="match status" value="1"/>
</dbReference>
<dbReference type="Gene3D" id="3.40.50.150">
    <property type="entry name" value="Vaccinia Virus protein VP39"/>
    <property type="match status" value="1"/>
</dbReference>
<evidence type="ECO:0000256" key="6">
    <source>
        <dbReference type="ARBA" id="ARBA00022747"/>
    </source>
</evidence>
<evidence type="ECO:0000256" key="2">
    <source>
        <dbReference type="ARBA" id="ARBA00011900"/>
    </source>
</evidence>
<dbReference type="Proteomes" id="UP000293952">
    <property type="component" value="Unassembled WGS sequence"/>
</dbReference>
<dbReference type="Gene3D" id="1.20.1260.30">
    <property type="match status" value="1"/>
</dbReference>
<dbReference type="PANTHER" id="PTHR42933">
    <property type="entry name" value="SLR6095 PROTEIN"/>
    <property type="match status" value="1"/>
</dbReference>
<dbReference type="OrthoDB" id="9814572at2"/>
<dbReference type="InterPro" id="IPR051537">
    <property type="entry name" value="DNA_Adenine_Mtase"/>
</dbReference>
<evidence type="ECO:0000259" key="9">
    <source>
        <dbReference type="Pfam" id="PF12161"/>
    </source>
</evidence>
<dbReference type="InterPro" id="IPR002052">
    <property type="entry name" value="DNA_methylase_N6_adenine_CS"/>
</dbReference>
<proteinExistence type="inferred from homology"/>
<dbReference type="GO" id="GO:0009007">
    <property type="term" value="F:site-specific DNA-methyltransferase (adenine-specific) activity"/>
    <property type="evidence" value="ECO:0007669"/>
    <property type="project" value="UniProtKB-EC"/>
</dbReference>
<keyword evidence="4 10" id="KW-0808">Transferase</keyword>
<sequence>MITGELKSQVDKIWEAFWTGGVSNPMTVIEQFTYLLFIRRLDERQLLEEKKANMIGASTSLSTLFYNKQEKELRWHHFKNLEPESMFNLFTKTTEDRPLTVFNHMKELGEKAGVFAKYMKGATFMIPTPKLLDLVIQMIDKIKMDDRDTKGDLYEYLLSKIASAGTNGQFRTPRHVIRMMVDMVQPKKDDVICDPSCGTAGFLVSTGEYLYENHEDWFIDEEFREHFNKKMFNGLEFDNTMLRIGAMNLQLHGIENPELIGVDALSEANKISEKYSLILANPPFKGSLDYDGVEPSLLSVAKTKKTELLFLSLMLRMLKTGGRAAVIVPDGVLFGSSNAHKAIRQEIIEGHKLDAVISMPSGVFKPYAGVSTAVLFFTKTNSGGTDNVWFYDMEADGYSLDDKRAEIKNNDIPDIVARFHSLAHPDNGATERSRSRTDKSFLVPFEEIKANDWDLSINRYKEIVYEEIEYAPPAELIADIKQLDEERNEALKELENLLG</sequence>
<dbReference type="Pfam" id="PF12161">
    <property type="entry name" value="HsdM_N"/>
    <property type="match status" value="1"/>
</dbReference>
<comment type="similarity">
    <text evidence="1">Belongs to the N(4)/N(6)-methyltransferase family.</text>
</comment>
<evidence type="ECO:0000313" key="10">
    <source>
        <dbReference type="EMBL" id="RYM35607.1"/>
    </source>
</evidence>
<evidence type="ECO:0000313" key="11">
    <source>
        <dbReference type="Proteomes" id="UP000293952"/>
    </source>
</evidence>
<keyword evidence="11" id="KW-1185">Reference proteome</keyword>
<dbReference type="PROSITE" id="PS00092">
    <property type="entry name" value="N6_MTASE"/>
    <property type="match status" value="1"/>
</dbReference>
<evidence type="ECO:0000256" key="7">
    <source>
        <dbReference type="ARBA" id="ARBA00047942"/>
    </source>
</evidence>
<comment type="caution">
    <text evidence="10">The sequence shown here is derived from an EMBL/GenBank/DDBJ whole genome shotgun (WGS) entry which is preliminary data.</text>
</comment>
<dbReference type="EMBL" id="SETE01000001">
    <property type="protein sequence ID" value="RYM35607.1"/>
    <property type="molecule type" value="Genomic_DNA"/>
</dbReference>
<dbReference type="PRINTS" id="PR00507">
    <property type="entry name" value="N12N6MTFRASE"/>
</dbReference>
<feature type="domain" description="N6 adenine-specific DNA methyltransferase N-terminal" evidence="9">
    <location>
        <begin position="6"/>
        <end position="139"/>
    </location>
</feature>
<evidence type="ECO:0000256" key="1">
    <source>
        <dbReference type="ARBA" id="ARBA00006594"/>
    </source>
</evidence>
<keyword evidence="3 10" id="KW-0489">Methyltransferase</keyword>
<dbReference type="RefSeq" id="WP_130091974.1">
    <property type="nucleotide sequence ID" value="NZ_SETE01000001.1"/>
</dbReference>
<dbReference type="GO" id="GO:0032259">
    <property type="term" value="P:methylation"/>
    <property type="evidence" value="ECO:0007669"/>
    <property type="project" value="UniProtKB-KW"/>
</dbReference>
<organism evidence="10 11">
    <name type="scientific">Brumimicrobium glaciale</name>
    <dbReference type="NCBI Taxonomy" id="200475"/>
    <lineage>
        <taxon>Bacteria</taxon>
        <taxon>Pseudomonadati</taxon>
        <taxon>Bacteroidota</taxon>
        <taxon>Flavobacteriia</taxon>
        <taxon>Flavobacteriales</taxon>
        <taxon>Crocinitomicaceae</taxon>
        <taxon>Brumimicrobium</taxon>
    </lineage>
</organism>
<dbReference type="GO" id="GO:0003677">
    <property type="term" value="F:DNA binding"/>
    <property type="evidence" value="ECO:0007669"/>
    <property type="project" value="InterPro"/>
</dbReference>
<dbReference type="GO" id="GO:0009307">
    <property type="term" value="P:DNA restriction-modification system"/>
    <property type="evidence" value="ECO:0007669"/>
    <property type="project" value="UniProtKB-KW"/>
</dbReference>
<dbReference type="PANTHER" id="PTHR42933:SF3">
    <property type="entry name" value="TYPE I RESTRICTION ENZYME MJAVIII METHYLASE SUBUNIT"/>
    <property type="match status" value="1"/>
</dbReference>
<evidence type="ECO:0000256" key="4">
    <source>
        <dbReference type="ARBA" id="ARBA00022679"/>
    </source>
</evidence>
<evidence type="ECO:0000256" key="3">
    <source>
        <dbReference type="ARBA" id="ARBA00022603"/>
    </source>
</evidence>
<comment type="catalytic activity">
    <reaction evidence="7">
        <text>a 2'-deoxyadenosine in DNA + S-adenosyl-L-methionine = an N(6)-methyl-2'-deoxyadenosine in DNA + S-adenosyl-L-homocysteine + H(+)</text>
        <dbReference type="Rhea" id="RHEA:15197"/>
        <dbReference type="Rhea" id="RHEA-COMP:12418"/>
        <dbReference type="Rhea" id="RHEA-COMP:12419"/>
        <dbReference type="ChEBI" id="CHEBI:15378"/>
        <dbReference type="ChEBI" id="CHEBI:57856"/>
        <dbReference type="ChEBI" id="CHEBI:59789"/>
        <dbReference type="ChEBI" id="CHEBI:90615"/>
        <dbReference type="ChEBI" id="CHEBI:90616"/>
        <dbReference type="EC" id="2.1.1.72"/>
    </reaction>
</comment>
<gene>
    <name evidence="10" type="ORF">ERX46_01055</name>
</gene>
<dbReference type="GO" id="GO:0008170">
    <property type="term" value="F:N-methyltransferase activity"/>
    <property type="evidence" value="ECO:0007669"/>
    <property type="project" value="InterPro"/>
</dbReference>
<dbReference type="AlphaFoldDB" id="A0A4Q4KQD1"/>
<name>A0A4Q4KQD1_9FLAO</name>
<keyword evidence="5" id="KW-0949">S-adenosyl-L-methionine</keyword>
<protein>
    <recommendedName>
        <fullName evidence="2">site-specific DNA-methyltransferase (adenine-specific)</fullName>
        <ecNumber evidence="2">2.1.1.72</ecNumber>
    </recommendedName>
</protein>
<accession>A0A4Q4KQD1</accession>
<reference evidence="10 11" key="1">
    <citation type="submission" date="2019-02" db="EMBL/GenBank/DDBJ databases">
        <title>Genome sequence of the sea-ice species Brumimicrobium glaciale.</title>
        <authorList>
            <person name="Bowman J.P."/>
        </authorList>
    </citation>
    <scope>NUCLEOTIDE SEQUENCE [LARGE SCALE GENOMIC DNA]</scope>
    <source>
        <strain evidence="10 11">IC156</strain>
    </source>
</reference>